<dbReference type="PRINTS" id="PR00625">
    <property type="entry name" value="JDOMAIN"/>
</dbReference>
<dbReference type="Gene3D" id="1.10.3680.10">
    <property type="entry name" value="TerB-like"/>
    <property type="match status" value="1"/>
</dbReference>
<dbReference type="InterPro" id="IPR036869">
    <property type="entry name" value="J_dom_sf"/>
</dbReference>
<proteinExistence type="predicted"/>
<protein>
    <submittedName>
        <fullName evidence="3">Putative DnaJ-like protein, DjlA-like</fullName>
    </submittedName>
</protein>
<keyword evidence="1" id="KW-1133">Transmembrane helix</keyword>
<dbReference type="Pfam" id="PF05099">
    <property type="entry name" value="TerB"/>
    <property type="match status" value="1"/>
</dbReference>
<keyword evidence="1" id="KW-0472">Membrane</keyword>
<dbReference type="CDD" id="cd06257">
    <property type="entry name" value="DnaJ"/>
    <property type="match status" value="1"/>
</dbReference>
<feature type="domain" description="J" evidence="2">
    <location>
        <begin position="197"/>
        <end position="261"/>
    </location>
</feature>
<evidence type="ECO:0000256" key="1">
    <source>
        <dbReference type="SAM" id="Phobius"/>
    </source>
</evidence>
<organism evidence="3 4">
    <name type="scientific">Bacteroides stercoris</name>
    <dbReference type="NCBI Taxonomy" id="46506"/>
    <lineage>
        <taxon>Bacteria</taxon>
        <taxon>Pseudomonadati</taxon>
        <taxon>Bacteroidota</taxon>
        <taxon>Bacteroidia</taxon>
        <taxon>Bacteroidales</taxon>
        <taxon>Bacteroidaceae</taxon>
        <taxon>Bacteroides</taxon>
    </lineage>
</organism>
<evidence type="ECO:0000313" key="3">
    <source>
        <dbReference type="EMBL" id="KWR56458.1"/>
    </source>
</evidence>
<dbReference type="SUPFAM" id="SSF46565">
    <property type="entry name" value="Chaperone J-domain"/>
    <property type="match status" value="1"/>
</dbReference>
<dbReference type="PATRIC" id="fig|46506.5.peg.822"/>
<keyword evidence="4" id="KW-1185">Reference proteome</keyword>
<keyword evidence="1" id="KW-0812">Transmembrane</keyword>
<dbReference type="SMART" id="SM00271">
    <property type="entry name" value="DnaJ"/>
    <property type="match status" value="1"/>
</dbReference>
<dbReference type="InterPro" id="IPR001623">
    <property type="entry name" value="DnaJ_domain"/>
</dbReference>
<dbReference type="STRING" id="46506.AA415_00765"/>
<dbReference type="AlphaFoldDB" id="A0A125MG91"/>
<dbReference type="Proteomes" id="UP000056419">
    <property type="component" value="Unassembled WGS sequence"/>
</dbReference>
<dbReference type="Pfam" id="PF00226">
    <property type="entry name" value="DnaJ"/>
    <property type="match status" value="1"/>
</dbReference>
<gene>
    <name evidence="3" type="primary">djlA</name>
    <name evidence="3" type="ORF">AA415_00765</name>
</gene>
<reference evidence="3 4" key="1">
    <citation type="journal article" date="2016" name="BMC Genomics">
        <title>Type VI secretion systems of human gut Bacteroidales segregate into three genetic architectures, two of which are contained on mobile genetic elements.</title>
        <authorList>
            <person name="Coyne M.J."/>
            <person name="Roelofs K.G."/>
            <person name="Comstock L.E."/>
        </authorList>
    </citation>
    <scope>NUCLEOTIDE SEQUENCE [LARGE SCALE GENOMIC DNA]</scope>
    <source>
        <strain evidence="3 4">CL09T03C01</strain>
    </source>
</reference>
<name>A0A125MG91_BACSE</name>
<comment type="caution">
    <text evidence="3">The sequence shown here is derived from an EMBL/GenBank/DDBJ whole genome shotgun (WGS) entry which is preliminary data.</text>
</comment>
<dbReference type="EMBL" id="LRGC01000003">
    <property type="protein sequence ID" value="KWR56458.1"/>
    <property type="molecule type" value="Genomic_DNA"/>
</dbReference>
<evidence type="ECO:0000313" key="4">
    <source>
        <dbReference type="Proteomes" id="UP000056419"/>
    </source>
</evidence>
<accession>A0A125MG91</accession>
<feature type="transmembrane region" description="Helical" evidence="1">
    <location>
        <begin position="6"/>
        <end position="27"/>
    </location>
</feature>
<dbReference type="SUPFAM" id="SSF158682">
    <property type="entry name" value="TerB-like"/>
    <property type="match status" value="1"/>
</dbReference>
<dbReference type="PROSITE" id="PS50076">
    <property type="entry name" value="DNAJ_2"/>
    <property type="match status" value="1"/>
</dbReference>
<dbReference type="InterPro" id="IPR007791">
    <property type="entry name" value="DjlA_N"/>
</dbReference>
<dbReference type="Gene3D" id="1.10.287.110">
    <property type="entry name" value="DnaJ domain"/>
    <property type="match status" value="1"/>
</dbReference>
<sequence length="261" mass="28950">MGAGKWIGGIIGFMAGGPLGALAGYALGSLIELGGNTASYTTDYGNGQTEEDVFAGQRNSFLFSMLVMASYIIRADGRIMHSEMEYVRNFLRTNFGVAAVGEGERILLNLFKQRKRMDMQNPLAFRQTIRDCGRQIAANLTYEERLQLLGFLANIARSDNNVCREEIEALKEVATYMGLSEKEVESMLNLGGNSLEAAYKVLEILPTATDEEVRAAYRKLVLKHHPDRVATLGEDIKRAAEEKLQDINNAKEIIYKARGIK</sequence>
<dbReference type="RefSeq" id="WP_060385329.1">
    <property type="nucleotide sequence ID" value="NZ_LRGC01000003.1"/>
</dbReference>
<dbReference type="PANTHER" id="PTHR24074">
    <property type="entry name" value="CO-CHAPERONE PROTEIN DJLA"/>
    <property type="match status" value="1"/>
</dbReference>
<dbReference type="InterPro" id="IPR050817">
    <property type="entry name" value="DjlA_DnaK_co-chaperone"/>
</dbReference>
<evidence type="ECO:0000259" key="2">
    <source>
        <dbReference type="PROSITE" id="PS50076"/>
    </source>
</evidence>
<dbReference type="InterPro" id="IPR029024">
    <property type="entry name" value="TerB-like"/>
</dbReference>